<proteinExistence type="inferred from homology"/>
<comment type="similarity">
    <text evidence="2">Belongs to the membrane fusion protein (MFP) (TC 8.A.1) family.</text>
</comment>
<accession>A0A0F4TZG0</accession>
<dbReference type="Gene3D" id="2.40.30.170">
    <property type="match status" value="1"/>
</dbReference>
<dbReference type="Proteomes" id="UP000033588">
    <property type="component" value="Unassembled WGS sequence"/>
</dbReference>
<keyword evidence="3" id="KW-0175">Coiled coil</keyword>
<dbReference type="OrthoDB" id="9811754at2"/>
<feature type="domain" description="Multidrug resistance protein MdtA-like alpha-helical hairpin" evidence="5">
    <location>
        <begin position="118"/>
        <end position="170"/>
    </location>
</feature>
<comment type="subcellular location">
    <subcellularLocation>
        <location evidence="1">Membrane</location>
        <topology evidence="1">Single-pass membrane protein</topology>
    </subcellularLocation>
</comment>
<dbReference type="InterPro" id="IPR050393">
    <property type="entry name" value="MFP_Efflux_Pump"/>
</dbReference>
<dbReference type="InterPro" id="IPR058624">
    <property type="entry name" value="MdtA-like_HH"/>
</dbReference>
<dbReference type="PANTHER" id="PTHR30367:SF1">
    <property type="entry name" value="MULTIDRUG RESISTANCE PROTEIN MDTN"/>
    <property type="match status" value="1"/>
</dbReference>
<dbReference type="EMBL" id="LACC01000008">
    <property type="protein sequence ID" value="KJZ49449.1"/>
    <property type="molecule type" value="Genomic_DNA"/>
</dbReference>
<evidence type="ECO:0000256" key="1">
    <source>
        <dbReference type="ARBA" id="ARBA00004167"/>
    </source>
</evidence>
<dbReference type="Gene3D" id="1.10.287.470">
    <property type="entry name" value="Helix hairpin bin"/>
    <property type="match status" value="2"/>
</dbReference>
<keyword evidence="4" id="KW-0812">Transmembrane</keyword>
<evidence type="ECO:0000256" key="4">
    <source>
        <dbReference type="SAM" id="Phobius"/>
    </source>
</evidence>
<keyword evidence="4" id="KW-0472">Membrane</keyword>
<evidence type="ECO:0000259" key="5">
    <source>
        <dbReference type="Pfam" id="PF25876"/>
    </source>
</evidence>
<comment type="caution">
    <text evidence="8">The sequence shown here is derived from an EMBL/GenBank/DDBJ whole genome shotgun (WGS) entry which is preliminary data.</text>
</comment>
<dbReference type="InterPro" id="IPR058625">
    <property type="entry name" value="MdtA-like_BSH"/>
</dbReference>
<dbReference type="Gene3D" id="2.40.50.100">
    <property type="match status" value="1"/>
</dbReference>
<dbReference type="Pfam" id="PF25917">
    <property type="entry name" value="BSH_RND"/>
    <property type="match status" value="1"/>
</dbReference>
<dbReference type="PANTHER" id="PTHR30367">
    <property type="entry name" value="P-HYDROXYBENZOIC ACID EFFLUX PUMP SUBUNIT AAEA-RELATED"/>
    <property type="match status" value="1"/>
</dbReference>
<name>A0A0F4TZG0_PSEFL</name>
<evidence type="ECO:0000256" key="3">
    <source>
        <dbReference type="SAM" id="Coils"/>
    </source>
</evidence>
<gene>
    <name evidence="8" type="ORF">VC35_05490</name>
</gene>
<evidence type="ECO:0000256" key="2">
    <source>
        <dbReference type="ARBA" id="ARBA00009477"/>
    </source>
</evidence>
<dbReference type="InterPro" id="IPR058634">
    <property type="entry name" value="AaeA-lik-b-barrel"/>
</dbReference>
<protein>
    <submittedName>
        <fullName evidence="8">Multidrug resistance protein MdtN</fullName>
    </submittedName>
</protein>
<feature type="coiled-coil region" evidence="3">
    <location>
        <begin position="89"/>
        <end position="137"/>
    </location>
</feature>
<sequence>MSQAINTRAHFGRAIALLLVLAAIALAIFVAWRIDTAPRTDDAYAYADTINVAPDVSGRIVDLAVKDNQAVKKGDVLFQIDARPFQATLAKAEASLVALENQIELTQRSVNAQKFGAAAAKADIERARANAEQTSDTLGRLEPLLRTHFVSVEEVDRARAAKRAAQAQLSTSELDARRASAGISGVDALVAKREVIKAEIALAQLNLEYATVRAPFDGIVINLKTSAGQYAAAGHPIFTLANTSRWYVVANFRETELEHIKAGQTAQVYVLSDSSKQFQGVVESVGYGVFPDDGGGEVSGLPHVPRSINWVRVNQRFPVRIAVEQPDPSVFRIGASAVAVMTSDMHATAH</sequence>
<feature type="domain" description="p-hydroxybenzoic acid efflux pump subunit AaeA-like beta-barrel" evidence="7">
    <location>
        <begin position="246"/>
        <end position="339"/>
    </location>
</feature>
<feature type="domain" description="Multidrug resistance protein MdtA-like barrel-sandwich hybrid" evidence="6">
    <location>
        <begin position="49"/>
        <end position="237"/>
    </location>
</feature>
<dbReference type="Pfam" id="PF25876">
    <property type="entry name" value="HH_MFP_RND"/>
    <property type="match status" value="1"/>
</dbReference>
<reference evidence="8 9" key="1">
    <citation type="submission" date="2015-03" db="EMBL/GenBank/DDBJ databases">
        <title>Comparative genomics of Pseudomonas insights into diversity of traits involved in vanlence and defense.</title>
        <authorList>
            <person name="Qin Y."/>
        </authorList>
    </citation>
    <scope>NUCLEOTIDE SEQUENCE [LARGE SCALE GENOMIC DNA]</scope>
    <source>
        <strain evidence="8 9">C8</strain>
    </source>
</reference>
<evidence type="ECO:0000313" key="9">
    <source>
        <dbReference type="Proteomes" id="UP000033588"/>
    </source>
</evidence>
<dbReference type="SUPFAM" id="SSF111369">
    <property type="entry name" value="HlyD-like secretion proteins"/>
    <property type="match status" value="3"/>
</dbReference>
<organism evidence="8 9">
    <name type="scientific">Pseudomonas fluorescens</name>
    <dbReference type="NCBI Taxonomy" id="294"/>
    <lineage>
        <taxon>Bacteria</taxon>
        <taxon>Pseudomonadati</taxon>
        <taxon>Pseudomonadota</taxon>
        <taxon>Gammaproteobacteria</taxon>
        <taxon>Pseudomonadales</taxon>
        <taxon>Pseudomonadaceae</taxon>
        <taxon>Pseudomonas</taxon>
    </lineage>
</organism>
<evidence type="ECO:0000313" key="8">
    <source>
        <dbReference type="EMBL" id="KJZ49449.1"/>
    </source>
</evidence>
<dbReference type="RefSeq" id="WP_046038290.1">
    <property type="nucleotide sequence ID" value="NZ_LACC01000008.1"/>
</dbReference>
<keyword evidence="4" id="KW-1133">Transmembrane helix</keyword>
<feature type="transmembrane region" description="Helical" evidence="4">
    <location>
        <begin position="12"/>
        <end position="32"/>
    </location>
</feature>
<dbReference type="AlphaFoldDB" id="A0A0F4TZG0"/>
<evidence type="ECO:0000259" key="6">
    <source>
        <dbReference type="Pfam" id="PF25917"/>
    </source>
</evidence>
<dbReference type="Pfam" id="PF25963">
    <property type="entry name" value="Beta-barrel_AAEA"/>
    <property type="match status" value="1"/>
</dbReference>
<evidence type="ECO:0000259" key="7">
    <source>
        <dbReference type="Pfam" id="PF25963"/>
    </source>
</evidence>
<dbReference type="NCBIfam" id="NF007785">
    <property type="entry name" value="PRK10476.1"/>
    <property type="match status" value="1"/>
</dbReference>
<dbReference type="PATRIC" id="fig|294.132.peg.5675"/>